<keyword evidence="1" id="KW-1133">Transmembrane helix</keyword>
<evidence type="ECO:0000313" key="3">
    <source>
        <dbReference type="Proteomes" id="UP000286997"/>
    </source>
</evidence>
<keyword evidence="1" id="KW-0472">Membrane</keyword>
<evidence type="ECO:0000256" key="1">
    <source>
        <dbReference type="SAM" id="Phobius"/>
    </source>
</evidence>
<dbReference type="AlphaFoldDB" id="A0A3S2V7X3"/>
<keyword evidence="1" id="KW-0812">Transmembrane</keyword>
<dbReference type="PANTHER" id="PTHR36974">
    <property type="entry name" value="MEMBRANE PROTEIN-RELATED"/>
    <property type="match status" value="1"/>
</dbReference>
<comment type="caution">
    <text evidence="2">The sequence shown here is derived from an EMBL/GenBank/DDBJ whole genome shotgun (WGS) entry which is preliminary data.</text>
</comment>
<proteinExistence type="predicted"/>
<gene>
    <name evidence="2" type="ORF">EOE48_12965</name>
</gene>
<keyword evidence="3" id="KW-1185">Reference proteome</keyword>
<name>A0A3S2V7X3_9HYPH</name>
<accession>A0A3S2V7X3</accession>
<protein>
    <submittedName>
        <fullName evidence="2">DoxX family protein</fullName>
    </submittedName>
</protein>
<sequence>MRALMALLYAAAGIAHLVVTDPFLLIVPDWVPAPRLVVQVTGLCEIAGAAALLVPRWRRLAGTMLALYAVAVFPANIKHAVEGIAVPGLPTGWWYHGPRLALQPVLVWWALFCACLTDWPFRRL</sequence>
<dbReference type="Proteomes" id="UP000286997">
    <property type="component" value="Unassembled WGS sequence"/>
</dbReference>
<feature type="transmembrane region" description="Helical" evidence="1">
    <location>
        <begin position="36"/>
        <end position="54"/>
    </location>
</feature>
<organism evidence="2 3">
    <name type="scientific">Methylobacterium oryzihabitans</name>
    <dbReference type="NCBI Taxonomy" id="2499852"/>
    <lineage>
        <taxon>Bacteria</taxon>
        <taxon>Pseudomonadati</taxon>
        <taxon>Pseudomonadota</taxon>
        <taxon>Alphaproteobacteria</taxon>
        <taxon>Hyphomicrobiales</taxon>
        <taxon>Methylobacteriaceae</taxon>
        <taxon>Methylobacterium</taxon>
    </lineage>
</organism>
<dbReference type="PANTHER" id="PTHR36974:SF1">
    <property type="entry name" value="DOXX FAMILY MEMBRANE PROTEIN"/>
    <property type="match status" value="1"/>
</dbReference>
<dbReference type="EMBL" id="SACP01000011">
    <property type="protein sequence ID" value="RVU17865.1"/>
    <property type="molecule type" value="Genomic_DNA"/>
</dbReference>
<dbReference type="OrthoDB" id="8856615at2"/>
<evidence type="ECO:0000313" key="2">
    <source>
        <dbReference type="EMBL" id="RVU17865.1"/>
    </source>
</evidence>
<reference evidence="2 3" key="1">
    <citation type="submission" date="2019-01" db="EMBL/GenBank/DDBJ databases">
        <authorList>
            <person name="Chen W.-M."/>
        </authorList>
    </citation>
    <scope>NUCLEOTIDE SEQUENCE [LARGE SCALE GENOMIC DNA]</scope>
    <source>
        <strain evidence="2 3">TER-1</strain>
    </source>
</reference>